<dbReference type="Proteomes" id="UP000823485">
    <property type="component" value="Unassembled WGS sequence"/>
</dbReference>
<evidence type="ECO:0000313" key="1">
    <source>
        <dbReference type="EMBL" id="MBM7717245.1"/>
    </source>
</evidence>
<name>A0ABS2RCY1_9BACI</name>
<gene>
    <name evidence="1" type="ORF">JOC94_004270</name>
</gene>
<proteinExistence type="predicted"/>
<reference evidence="1 2" key="1">
    <citation type="submission" date="2021-01" db="EMBL/GenBank/DDBJ databases">
        <title>Genomic Encyclopedia of Type Strains, Phase IV (KMG-IV): sequencing the most valuable type-strain genomes for metagenomic binning, comparative biology and taxonomic classification.</title>
        <authorList>
            <person name="Goeker M."/>
        </authorList>
    </citation>
    <scope>NUCLEOTIDE SEQUENCE [LARGE SCALE GENOMIC DNA]</scope>
    <source>
        <strain evidence="1 2">DSM 105453</strain>
    </source>
</reference>
<organism evidence="1 2">
    <name type="scientific">Siminovitchia thermophila</name>
    <dbReference type="NCBI Taxonomy" id="1245522"/>
    <lineage>
        <taxon>Bacteria</taxon>
        <taxon>Bacillati</taxon>
        <taxon>Bacillota</taxon>
        <taxon>Bacilli</taxon>
        <taxon>Bacillales</taxon>
        <taxon>Bacillaceae</taxon>
        <taxon>Siminovitchia</taxon>
    </lineage>
</organism>
<keyword evidence="2" id="KW-1185">Reference proteome</keyword>
<comment type="caution">
    <text evidence="1">The sequence shown here is derived from an EMBL/GenBank/DDBJ whole genome shotgun (WGS) entry which is preliminary data.</text>
</comment>
<accession>A0ABS2RCY1</accession>
<protein>
    <submittedName>
        <fullName evidence="1">Uncharacterized protein</fullName>
    </submittedName>
</protein>
<evidence type="ECO:0000313" key="2">
    <source>
        <dbReference type="Proteomes" id="UP000823485"/>
    </source>
</evidence>
<sequence>MKVVQKTCTQKHQKTMNIYSHVREKDDEKASNVFDDLL</sequence>
<dbReference type="EMBL" id="JAFBFH010000041">
    <property type="protein sequence ID" value="MBM7717245.1"/>
    <property type="molecule type" value="Genomic_DNA"/>
</dbReference>